<dbReference type="HOGENOM" id="CLU_1363757_0_0_6"/>
<organism evidence="1 2">
    <name type="scientific">Acidithiobacillus ferrooxidans (strain ATCC 23270 / DSM 14882 / CIP 104768 / NCIMB 8455)</name>
    <name type="common">Ferrobacillus ferrooxidans (strain ATCC 23270)</name>
    <dbReference type="NCBI Taxonomy" id="243159"/>
    <lineage>
        <taxon>Bacteria</taxon>
        <taxon>Pseudomonadati</taxon>
        <taxon>Pseudomonadota</taxon>
        <taxon>Acidithiobacillia</taxon>
        <taxon>Acidithiobacillales</taxon>
        <taxon>Acidithiobacillaceae</taxon>
        <taxon>Acidithiobacillus</taxon>
    </lineage>
</organism>
<dbReference type="eggNOG" id="ENOG50301IS">
    <property type="taxonomic scope" value="Bacteria"/>
</dbReference>
<gene>
    <name evidence="1" type="ordered locus">AFE_1256</name>
</gene>
<proteinExistence type="predicted"/>
<evidence type="ECO:0000313" key="1">
    <source>
        <dbReference type="EMBL" id="ACK78266.1"/>
    </source>
</evidence>
<protein>
    <submittedName>
        <fullName evidence="1">Uncharacterized protein</fullName>
    </submittedName>
</protein>
<dbReference type="PaxDb" id="243159-AFE_1256"/>
<dbReference type="Proteomes" id="UP000001362">
    <property type="component" value="Chromosome"/>
</dbReference>
<sequence>MGNAQKKLDAREFYNTMSSWRTPDILINPIGTLIYLKNGQWMEGPWVLAFSRAVTDLFPHPFDLRTTLSLPTHRDDAEIWNLVLLQSGISKHFGKPYGLWPDRPPINGILNMEGYAFPPNYRPRVYIDCIPQRMLETLLDRHGEMPDVAIYWRPSGAMIDTMRRFGIPWNDQEDALLDIPEMEFAGQPEDVIAIMAKHLD</sequence>
<name>B7J8T8_ACIF2</name>
<dbReference type="EMBL" id="CP001219">
    <property type="protein sequence ID" value="ACK78266.1"/>
    <property type="molecule type" value="Genomic_DNA"/>
</dbReference>
<evidence type="ECO:0000313" key="2">
    <source>
        <dbReference type="Proteomes" id="UP000001362"/>
    </source>
</evidence>
<accession>B7J8T8</accession>
<dbReference type="KEGG" id="afr:AFE_1256"/>
<reference evidence="1 2" key="1">
    <citation type="journal article" date="2008" name="BMC Genomics">
        <title>Acidithiobacillus ferrooxidans metabolism: from genome sequence to industrial applications.</title>
        <authorList>
            <person name="Valdes J."/>
            <person name="Pedroso I."/>
            <person name="Quatrini R."/>
            <person name="Dodson R.J."/>
            <person name="Tettelin H."/>
            <person name="Blake R.II."/>
            <person name="Eisen J.A."/>
            <person name="Holmes D.S."/>
        </authorList>
    </citation>
    <scope>NUCLEOTIDE SEQUENCE [LARGE SCALE GENOMIC DNA]</scope>
    <source>
        <strain evidence="2">ATCC 23270 / DSM 14882 / CIP 104768 / NCIMB 8455</strain>
    </source>
</reference>
<dbReference type="RefSeq" id="WP_012606928.1">
    <property type="nucleotide sequence ID" value="NC_011761.1"/>
</dbReference>
<keyword evidence="2" id="KW-1185">Reference proteome</keyword>
<dbReference type="AlphaFoldDB" id="B7J8T8"/>
<dbReference type="GeneID" id="65280523"/>
<dbReference type="STRING" id="243159.AFE_1256"/>